<feature type="binding site" evidence="6">
    <location>
        <position position="161"/>
    </location>
    <ligand>
        <name>S-adenosyl-L-methionine</name>
        <dbReference type="ChEBI" id="CHEBI:59789"/>
    </ligand>
</feature>
<dbReference type="CDD" id="cd02440">
    <property type="entry name" value="AdoMet_MTases"/>
    <property type="match status" value="1"/>
</dbReference>
<feature type="region of interest" description="Disordered" evidence="7">
    <location>
        <begin position="19"/>
        <end position="38"/>
    </location>
</feature>
<evidence type="ECO:0000313" key="8">
    <source>
        <dbReference type="Proteomes" id="UP000515208"/>
    </source>
</evidence>
<accession>A0A6P3GSH8</accession>
<evidence type="ECO:0000256" key="3">
    <source>
        <dbReference type="ARBA" id="ARBA00022691"/>
    </source>
</evidence>
<dbReference type="EC" id="2.1.1.35" evidence="4"/>
<dbReference type="Gene3D" id="3.40.50.150">
    <property type="entry name" value="Vaccinia Virus protein VP39"/>
    <property type="match status" value="1"/>
</dbReference>
<dbReference type="PANTHER" id="PTHR45904:SF2">
    <property type="entry name" value="TRNA (URACIL-5-)-METHYLTRANSFERASE HOMOLOG A"/>
    <property type="match status" value="1"/>
</dbReference>
<feature type="binding site" evidence="6">
    <location>
        <position position="103"/>
    </location>
    <ligand>
        <name>S-adenosyl-L-methionine</name>
        <dbReference type="ChEBI" id="CHEBI:59789"/>
    </ligand>
</feature>
<dbReference type="GeneID" id="104982017"/>
<dbReference type="GO" id="GO:0032259">
    <property type="term" value="P:methylation"/>
    <property type="evidence" value="ECO:0007669"/>
    <property type="project" value="UniProtKB-KW"/>
</dbReference>
<keyword evidence="8" id="KW-1185">Reference proteome</keyword>
<dbReference type="AlphaFoldDB" id="A0A6P3GSH8"/>
<dbReference type="GO" id="GO:0030697">
    <property type="term" value="F:tRNA (uracil(54)-C5)-methyltransferase activity, S-adenosyl methionine-dependent"/>
    <property type="evidence" value="ECO:0007669"/>
    <property type="project" value="UniProtKB-EC"/>
</dbReference>
<organism evidence="8 9">
    <name type="scientific">Bison bison bison</name>
    <name type="common">North American plains bison</name>
    <dbReference type="NCBI Taxonomy" id="43346"/>
    <lineage>
        <taxon>Eukaryota</taxon>
        <taxon>Metazoa</taxon>
        <taxon>Chordata</taxon>
        <taxon>Craniata</taxon>
        <taxon>Vertebrata</taxon>
        <taxon>Euteleostomi</taxon>
        <taxon>Mammalia</taxon>
        <taxon>Eutheria</taxon>
        <taxon>Laurasiatheria</taxon>
        <taxon>Artiodactyla</taxon>
        <taxon>Ruminantia</taxon>
        <taxon>Pecora</taxon>
        <taxon>Bovidae</taxon>
        <taxon>Bovinae</taxon>
        <taxon>Bison</taxon>
    </lineage>
</organism>
<feature type="compositionally biased region" description="Basic and acidic residues" evidence="7">
    <location>
        <begin position="20"/>
        <end position="36"/>
    </location>
</feature>
<reference evidence="9" key="1">
    <citation type="submission" date="2025-08" db="UniProtKB">
        <authorList>
            <consortium name="RefSeq"/>
        </authorList>
    </citation>
    <scope>IDENTIFICATION</scope>
    <source>
        <tissue evidence="9">Blood</tissue>
    </source>
</reference>
<evidence type="ECO:0000256" key="5">
    <source>
        <dbReference type="ARBA" id="ARBA00047278"/>
    </source>
</evidence>
<gene>
    <name evidence="9" type="primary">TRMT2A</name>
</gene>
<sequence>CVLHGAVWKGRPLSARLARPKADPLARKRRQEDRGELPAGPAACVADVVTPLWAVPYEEQLERKRQECEQVLQKLASPEYQPLLHCPRTPGLGAHQSFLSPLQKVKRVVGVELSQEAVEDARVNALDNELSNVEFHCGRAEELVPALVSRLASQQLVAILDPPRAGLHSKVVLAVRRAENVRRLLYVSCNPRAAMGNFVDLCRAPSNRVKGTPFRPVKAVAVDLFPQTLHCEMLILFERVEYPNGAGALEPQKSLVQTPPAPPGDTPPEARVSPAS</sequence>
<feature type="binding site" evidence="6">
    <location>
        <position position="112"/>
    </location>
    <ligand>
        <name>S-adenosyl-L-methionine</name>
        <dbReference type="ChEBI" id="CHEBI:59789"/>
    </ligand>
</feature>
<name>A0A6P3GSH8_BISBB</name>
<feature type="region of interest" description="Disordered" evidence="7">
    <location>
        <begin position="248"/>
        <end position="276"/>
    </location>
</feature>
<dbReference type="InterPro" id="IPR029063">
    <property type="entry name" value="SAM-dependent_MTases_sf"/>
</dbReference>
<evidence type="ECO:0000256" key="2">
    <source>
        <dbReference type="ARBA" id="ARBA00022679"/>
    </source>
</evidence>
<feature type="non-terminal residue" evidence="9">
    <location>
        <position position="1"/>
    </location>
</feature>
<dbReference type="Pfam" id="PF05958">
    <property type="entry name" value="tRNA_U5-meth_tr"/>
    <property type="match status" value="1"/>
</dbReference>
<dbReference type="Proteomes" id="UP000515208">
    <property type="component" value="Unplaced"/>
</dbReference>
<dbReference type="GO" id="GO:0006396">
    <property type="term" value="P:RNA processing"/>
    <property type="evidence" value="ECO:0007669"/>
    <property type="project" value="InterPro"/>
</dbReference>
<dbReference type="GO" id="GO:0003723">
    <property type="term" value="F:RNA binding"/>
    <property type="evidence" value="ECO:0007669"/>
    <property type="project" value="TreeGrafter"/>
</dbReference>
<comment type="catalytic activity">
    <reaction evidence="5">
        <text>uridine(54) in tRNA + S-adenosyl-L-methionine = 5-methyluridine(54) in tRNA + S-adenosyl-L-homocysteine + H(+)</text>
        <dbReference type="Rhea" id="RHEA:42712"/>
        <dbReference type="Rhea" id="RHEA-COMP:10167"/>
        <dbReference type="Rhea" id="RHEA-COMP:10193"/>
        <dbReference type="ChEBI" id="CHEBI:15378"/>
        <dbReference type="ChEBI" id="CHEBI:57856"/>
        <dbReference type="ChEBI" id="CHEBI:59789"/>
        <dbReference type="ChEBI" id="CHEBI:65315"/>
        <dbReference type="ChEBI" id="CHEBI:74447"/>
        <dbReference type="EC" id="2.1.1.35"/>
    </reaction>
    <physiologicalReaction direction="left-to-right" evidence="5">
        <dbReference type="Rhea" id="RHEA:42713"/>
    </physiologicalReaction>
</comment>
<dbReference type="SUPFAM" id="SSF53335">
    <property type="entry name" value="S-adenosyl-L-methionine-dependent methyltransferases"/>
    <property type="match status" value="1"/>
</dbReference>
<dbReference type="RefSeq" id="XP_010829612.1">
    <property type="nucleotide sequence ID" value="XM_010831310.1"/>
</dbReference>
<evidence type="ECO:0000256" key="4">
    <source>
        <dbReference type="ARBA" id="ARBA00033763"/>
    </source>
</evidence>
<evidence type="ECO:0000313" key="9">
    <source>
        <dbReference type="RefSeq" id="XP_010829612.1"/>
    </source>
</evidence>
<comment type="similarity">
    <text evidence="6">Belongs to the class I-like SAM-binding methyltransferase superfamily. RNA M5U methyltransferase family.</text>
</comment>
<feature type="active site" description="Nucleophile" evidence="6">
    <location>
        <position position="189"/>
    </location>
</feature>
<keyword evidence="3 6" id="KW-0949">S-adenosyl-L-methionine</keyword>
<dbReference type="CTD" id="27037"/>
<dbReference type="InterPro" id="IPR045850">
    <property type="entry name" value="TRM2_met"/>
</dbReference>
<dbReference type="KEGG" id="bbis:104982017"/>
<evidence type="ECO:0000256" key="6">
    <source>
        <dbReference type="PROSITE-ProRule" id="PRU01024"/>
    </source>
</evidence>
<comment type="caution">
    <text evidence="6">Lacks conserved residue(s) required for the propagation of feature annotation.</text>
</comment>
<keyword evidence="2 6" id="KW-0808">Transferase</keyword>
<proteinExistence type="inferred from homology"/>
<evidence type="ECO:0000256" key="7">
    <source>
        <dbReference type="SAM" id="MobiDB-lite"/>
    </source>
</evidence>
<keyword evidence="1 6" id="KW-0489">Methyltransferase</keyword>
<dbReference type="PROSITE" id="PS51687">
    <property type="entry name" value="SAM_MT_RNA_M5U"/>
    <property type="match status" value="1"/>
</dbReference>
<protein>
    <recommendedName>
        <fullName evidence="4">tRNA (uracil(54)-C(5))-methyltransferase</fullName>
        <ecNumber evidence="4">2.1.1.35</ecNumber>
    </recommendedName>
</protein>
<dbReference type="PANTHER" id="PTHR45904">
    <property type="entry name" value="TRNA (URACIL-5-)-METHYLTRANSFERASE"/>
    <property type="match status" value="1"/>
</dbReference>
<dbReference type="InterPro" id="IPR010280">
    <property type="entry name" value="U5_MeTrfase_fam"/>
</dbReference>
<evidence type="ECO:0000256" key="1">
    <source>
        <dbReference type="ARBA" id="ARBA00022603"/>
    </source>
</evidence>